<feature type="domain" description="Rad50/SbcC-type AAA" evidence="5">
    <location>
        <begin position="6"/>
        <end position="211"/>
    </location>
</feature>
<dbReference type="InterPro" id="IPR027417">
    <property type="entry name" value="P-loop_NTPase"/>
</dbReference>
<evidence type="ECO:0000313" key="6">
    <source>
        <dbReference type="EMBL" id="GAA0408415.1"/>
    </source>
</evidence>
<dbReference type="GO" id="GO:0004527">
    <property type="term" value="F:exonuclease activity"/>
    <property type="evidence" value="ECO:0007669"/>
    <property type="project" value="UniProtKB-KW"/>
</dbReference>
<dbReference type="InterPro" id="IPR038729">
    <property type="entry name" value="Rad50/SbcC_AAA"/>
</dbReference>
<dbReference type="PANTHER" id="PTHR32114:SF2">
    <property type="entry name" value="ABC TRANSPORTER ABCH.3"/>
    <property type="match status" value="1"/>
</dbReference>
<feature type="coiled-coil region" evidence="4">
    <location>
        <begin position="812"/>
        <end position="839"/>
    </location>
</feature>
<feature type="coiled-coil region" evidence="4">
    <location>
        <begin position="185"/>
        <end position="288"/>
    </location>
</feature>
<dbReference type="Pfam" id="PF13476">
    <property type="entry name" value="AAA_23"/>
    <property type="match status" value="1"/>
</dbReference>
<dbReference type="SUPFAM" id="SSF52540">
    <property type="entry name" value="P-loop containing nucleoside triphosphate hydrolases"/>
    <property type="match status" value="1"/>
</dbReference>
<evidence type="ECO:0000256" key="3">
    <source>
        <dbReference type="ARBA" id="ARBA00013368"/>
    </source>
</evidence>
<dbReference type="RefSeq" id="WP_343864843.1">
    <property type="nucleotide sequence ID" value="NZ_BAAACX010000023.1"/>
</dbReference>
<protein>
    <recommendedName>
        <fullName evidence="3">Nuclease SbcCD subunit C</fullName>
    </recommendedName>
</protein>
<evidence type="ECO:0000313" key="7">
    <source>
        <dbReference type="Proteomes" id="UP001500340"/>
    </source>
</evidence>
<dbReference type="PANTHER" id="PTHR32114">
    <property type="entry name" value="ABC TRANSPORTER ABCH.3"/>
    <property type="match status" value="1"/>
</dbReference>
<keyword evidence="6" id="KW-0378">Hydrolase</keyword>
<keyword evidence="6" id="KW-0540">Nuclease</keyword>
<dbReference type="EMBL" id="BAAACX010000023">
    <property type="protein sequence ID" value="GAA0408415.1"/>
    <property type="molecule type" value="Genomic_DNA"/>
</dbReference>
<evidence type="ECO:0000256" key="1">
    <source>
        <dbReference type="ARBA" id="ARBA00006930"/>
    </source>
</evidence>
<organism evidence="6 7">
    <name type="scientific">Paenibacillus motobuensis</name>
    <dbReference type="NCBI Taxonomy" id="295324"/>
    <lineage>
        <taxon>Bacteria</taxon>
        <taxon>Bacillati</taxon>
        <taxon>Bacillota</taxon>
        <taxon>Bacilli</taxon>
        <taxon>Bacillales</taxon>
        <taxon>Paenibacillaceae</taxon>
        <taxon>Paenibacillus</taxon>
    </lineage>
</organism>
<accession>A0ABP3IKH1</accession>
<evidence type="ECO:0000256" key="2">
    <source>
        <dbReference type="ARBA" id="ARBA00011322"/>
    </source>
</evidence>
<comment type="subunit">
    <text evidence="2">Heterodimer of SbcC and SbcD.</text>
</comment>
<dbReference type="Proteomes" id="UP001500340">
    <property type="component" value="Unassembled WGS sequence"/>
</dbReference>
<dbReference type="Gene3D" id="3.40.50.300">
    <property type="entry name" value="P-loop containing nucleotide triphosphate hydrolases"/>
    <property type="match status" value="2"/>
</dbReference>
<gene>
    <name evidence="6" type="primary">sbcC</name>
    <name evidence="6" type="ORF">GCM10008933_43240</name>
</gene>
<evidence type="ECO:0000259" key="5">
    <source>
        <dbReference type="Pfam" id="PF13476"/>
    </source>
</evidence>
<keyword evidence="6" id="KW-0269">Exonuclease</keyword>
<dbReference type="Pfam" id="PF13558">
    <property type="entry name" value="SbcC_Walker_B"/>
    <property type="match status" value="1"/>
</dbReference>
<feature type="coiled-coil region" evidence="4">
    <location>
        <begin position="350"/>
        <end position="450"/>
    </location>
</feature>
<sequence>MKPITLKLAGLQSYRAMQEIDFTELCDTGLFGIFGPTGSGKSTLLDAITLAMYGKVGRASGGTQGIMNQAEDSLFVSFTFELASAQGVERYRVERRFKRQNELSISNTLSRFVEISDEGDRVIADKLADVTRVVEEKIGLKMDDFTRAVVLPQGKFAEFLSLKGADRRQMLQRLFHLEQYGDLLVQKLSRKVKETGQTLKELEAEQQGLGNASEEALKQAETALKEAAELAKLRREELAAAQRQADELAKLRELSEERGLRAAKLAELRAQEADIAKLEADLARAAAAESLRPTLAAWREAQQTTVAREQSAASAKQAAAEASAAASQAAEAAEAARLELAAKEPALLLRLSELEQAKRLQAECDALLAELKQLQASREAAARKREQLGAEQAKEEQLLAKAQQRQRELEQQRAGYEVAPDERERIQAAYHSAQEIARLQQQQAAAAQEEAVYRARAEQAALRLQDLVQAKQLIETGCYDLAREALDQIHHLQQLSVDAAFCRQLLTQLEVELKASLKERELHIWSLRLAEQLQEGAPCPVCGSEHHPGMVLTEGQFADEEAELTLIGELLGRVQELQYELSRDLDTGNSLLELLGVDNSGAKNLAAEELELFVATGTARQETAASVMPSVQDGEGKPGQSDAFTSLSVLQQSIVEIGEKQGQLRTLLQQLQRDARKAKGDLTALLPQHNAAQSESAAAIGLLEQSSSRSAALLEELTTKLGAWQQAYPKLSLDSVGQLQEQIQAKDRQLADVRERLAVSVPYIEERTARIASLVQEGVELDKQLLQADTQEQGKKALLQEKQERLNTCIGSEQVDQLLLEAENSLKSLRQAAEHTRKLQLETSAHSNEAGTLAASANQAAVSAREQEQYWAARCSEQLASSPFATEQEAVEALMSAEQSETSAQRIKVHRDEQLEHKIRLKELDVRLNGRLVDRAEWEACQLALSMAKQQDEAALQGQARSERDLEDLATRHVRWKELEVRRLDLEHQAGLMAKLQTTLRGNAFVEYVAEEQLMNVSHAASQRLRSLTKQRYSLETDSGGGFVICDDANGGVKRPVGTLSGGETFLTSLALALALSAQIQLRGKYPLQFFFLDEGFGTLDPELLDTVITSLEHLHHDHLSVGIITHVAELRARLVRRLVVIPAESGGEGSKVVVERM</sequence>
<evidence type="ECO:0000256" key="4">
    <source>
        <dbReference type="SAM" id="Coils"/>
    </source>
</evidence>
<name>A0ABP3IKH1_9BACL</name>
<comment type="caution">
    <text evidence="6">The sequence shown here is derived from an EMBL/GenBank/DDBJ whole genome shotgun (WGS) entry which is preliminary data.</text>
</comment>
<proteinExistence type="inferred from homology"/>
<keyword evidence="4" id="KW-0175">Coiled coil</keyword>
<keyword evidence="7" id="KW-1185">Reference proteome</keyword>
<reference evidence="7" key="1">
    <citation type="journal article" date="2019" name="Int. J. Syst. Evol. Microbiol.">
        <title>The Global Catalogue of Microorganisms (GCM) 10K type strain sequencing project: providing services to taxonomists for standard genome sequencing and annotation.</title>
        <authorList>
            <consortium name="The Broad Institute Genomics Platform"/>
            <consortium name="The Broad Institute Genome Sequencing Center for Infectious Disease"/>
            <person name="Wu L."/>
            <person name="Ma J."/>
        </authorList>
    </citation>
    <scope>NUCLEOTIDE SEQUENCE [LARGE SCALE GENOMIC DNA]</scope>
    <source>
        <strain evidence="7">JCM 12774</strain>
    </source>
</reference>
<comment type="similarity">
    <text evidence="1">Belongs to the SMC family. SbcC subfamily.</text>
</comment>